<dbReference type="PRINTS" id="PR00691">
    <property type="entry name" value="ADHESINB"/>
</dbReference>
<dbReference type="PANTHER" id="PTHR42953">
    <property type="entry name" value="HIGH-AFFINITY ZINC UPTAKE SYSTEM PROTEIN ZNUA-RELATED"/>
    <property type="match status" value="1"/>
</dbReference>
<evidence type="ECO:0000313" key="7">
    <source>
        <dbReference type="EMBL" id="MCA6074626.1"/>
    </source>
</evidence>
<dbReference type="InterPro" id="IPR006128">
    <property type="entry name" value="Lipoprotein_PsaA-like"/>
</dbReference>
<evidence type="ECO:0000256" key="5">
    <source>
        <dbReference type="ARBA" id="ARBA00022729"/>
    </source>
</evidence>
<dbReference type="Gene3D" id="3.40.50.1980">
    <property type="entry name" value="Nitrogenase molybdenum iron protein domain"/>
    <property type="match status" value="2"/>
</dbReference>
<dbReference type="EMBL" id="JAIXNE010000003">
    <property type="protein sequence ID" value="MCA6075803.1"/>
    <property type="molecule type" value="Genomic_DNA"/>
</dbReference>
<protein>
    <submittedName>
        <fullName evidence="9">Zinc ABC transporter substrate-binding protein</fullName>
    </submittedName>
</protein>
<dbReference type="GO" id="GO:0030001">
    <property type="term" value="P:metal ion transport"/>
    <property type="evidence" value="ECO:0007669"/>
    <property type="project" value="InterPro"/>
</dbReference>
<sequence length="305" mass="33720">MKSFLSYLLLIVVFAGCGRVQDQVISDGQLYIVTTTGMIADAVTNIGGDSVRVESLMGPGVDPHLYKATQGDLKKLIEADIIFYNGVHLEGKMGEVLEKLSRQKRVIAIGESLDEERLREAAGFAGTYDPHLWFNVLLWRDAIRSIEIILSDIQPDKSMYFKQNADAYFNELTQLDQWVRMRIEELPPSSRILVTAHDAFGYFGDAYGFTVRGLQGLSTLSEFGLKDVSDLVNYIVENRVKAVFVETSVPKRSIDAVVAGCRERGFDVRIGGNLFSDAMGAEGTPEGTYVGMVQSNVNTIVDSLL</sequence>
<gene>
    <name evidence="7" type="ORF">LDX50_07080</name>
    <name evidence="8" type="ORF">LDX50_13050</name>
    <name evidence="9" type="ORF">LDX50_18770</name>
</gene>
<dbReference type="Proteomes" id="UP001139409">
    <property type="component" value="Unassembled WGS sequence"/>
</dbReference>
<dbReference type="PROSITE" id="PS51257">
    <property type="entry name" value="PROKAR_LIPOPROTEIN"/>
    <property type="match status" value="1"/>
</dbReference>
<dbReference type="InterPro" id="IPR050492">
    <property type="entry name" value="Bact_metal-bind_prot9"/>
</dbReference>
<dbReference type="RefSeq" id="WP_225697739.1">
    <property type="nucleotide sequence ID" value="NZ_JAIXNE010000002.1"/>
</dbReference>
<keyword evidence="5" id="KW-0732">Signal</keyword>
<keyword evidence="3 6" id="KW-0813">Transport</keyword>
<dbReference type="InterPro" id="IPR006129">
    <property type="entry name" value="AdhesinB"/>
</dbReference>
<comment type="similarity">
    <text evidence="2 6">Belongs to the bacterial solute-binding protein 9 family.</text>
</comment>
<keyword evidence="4" id="KW-0479">Metal-binding</keyword>
<dbReference type="EMBL" id="JAIXNE010000002">
    <property type="protein sequence ID" value="MCA6074626.1"/>
    <property type="molecule type" value="Genomic_DNA"/>
</dbReference>
<dbReference type="GO" id="GO:0046872">
    <property type="term" value="F:metal ion binding"/>
    <property type="evidence" value="ECO:0007669"/>
    <property type="project" value="UniProtKB-KW"/>
</dbReference>
<proteinExistence type="inferred from homology"/>
<dbReference type="AlphaFoldDB" id="A0A9X1HSJ1"/>
<dbReference type="GO" id="GO:0007155">
    <property type="term" value="P:cell adhesion"/>
    <property type="evidence" value="ECO:0007669"/>
    <property type="project" value="InterPro"/>
</dbReference>
<dbReference type="Pfam" id="PF01297">
    <property type="entry name" value="ZnuA"/>
    <property type="match status" value="1"/>
</dbReference>
<dbReference type="GO" id="GO:0030313">
    <property type="term" value="C:cell envelope"/>
    <property type="evidence" value="ECO:0007669"/>
    <property type="project" value="UniProtKB-SubCell"/>
</dbReference>
<organism evidence="9 10">
    <name type="scientific">Fulvivirga sedimenti</name>
    <dbReference type="NCBI Taxonomy" id="2879465"/>
    <lineage>
        <taxon>Bacteria</taxon>
        <taxon>Pseudomonadati</taxon>
        <taxon>Bacteroidota</taxon>
        <taxon>Cytophagia</taxon>
        <taxon>Cytophagales</taxon>
        <taxon>Fulvivirgaceae</taxon>
        <taxon>Fulvivirga</taxon>
    </lineage>
</organism>
<evidence type="ECO:0000256" key="4">
    <source>
        <dbReference type="ARBA" id="ARBA00022723"/>
    </source>
</evidence>
<evidence type="ECO:0000256" key="1">
    <source>
        <dbReference type="ARBA" id="ARBA00004196"/>
    </source>
</evidence>
<dbReference type="InterPro" id="IPR006127">
    <property type="entry name" value="ZnuA-like"/>
</dbReference>
<comment type="subcellular location">
    <subcellularLocation>
        <location evidence="1">Cell envelope</location>
    </subcellularLocation>
</comment>
<evidence type="ECO:0000256" key="6">
    <source>
        <dbReference type="RuleBase" id="RU003512"/>
    </source>
</evidence>
<comment type="caution">
    <text evidence="9">The sequence shown here is derived from an EMBL/GenBank/DDBJ whole genome shotgun (WGS) entry which is preliminary data.</text>
</comment>
<dbReference type="EMBL" id="JAIXNE010000004">
    <property type="protein sequence ID" value="MCA6076931.1"/>
    <property type="molecule type" value="Genomic_DNA"/>
</dbReference>
<dbReference type="PANTHER" id="PTHR42953:SF1">
    <property type="entry name" value="METAL-BINDING PROTEIN HI_0362-RELATED"/>
    <property type="match status" value="1"/>
</dbReference>
<evidence type="ECO:0000313" key="9">
    <source>
        <dbReference type="EMBL" id="MCA6076931.1"/>
    </source>
</evidence>
<dbReference type="PRINTS" id="PR00690">
    <property type="entry name" value="ADHESNFAMILY"/>
</dbReference>
<accession>A0A9X1HSJ1</accession>
<name>A0A9X1HSJ1_9BACT</name>
<evidence type="ECO:0000313" key="8">
    <source>
        <dbReference type="EMBL" id="MCA6075803.1"/>
    </source>
</evidence>
<evidence type="ECO:0000256" key="3">
    <source>
        <dbReference type="ARBA" id="ARBA00022448"/>
    </source>
</evidence>
<evidence type="ECO:0000313" key="10">
    <source>
        <dbReference type="Proteomes" id="UP001139409"/>
    </source>
</evidence>
<keyword evidence="10" id="KW-1185">Reference proteome</keyword>
<reference evidence="9" key="1">
    <citation type="submission" date="2021-09" db="EMBL/GenBank/DDBJ databases">
        <title>Fulvivirga sp. isolated from coastal sediment.</title>
        <authorList>
            <person name="Yu H."/>
        </authorList>
    </citation>
    <scope>NUCLEOTIDE SEQUENCE</scope>
    <source>
        <strain evidence="9">1062</strain>
    </source>
</reference>
<dbReference type="SUPFAM" id="SSF53807">
    <property type="entry name" value="Helical backbone' metal receptor"/>
    <property type="match status" value="1"/>
</dbReference>
<evidence type="ECO:0000256" key="2">
    <source>
        <dbReference type="ARBA" id="ARBA00011028"/>
    </source>
</evidence>